<accession>A0AAW1A0S3</accession>
<organism evidence="2 3">
    <name type="scientific">Tetragonisca angustula</name>
    <dbReference type="NCBI Taxonomy" id="166442"/>
    <lineage>
        <taxon>Eukaryota</taxon>
        <taxon>Metazoa</taxon>
        <taxon>Ecdysozoa</taxon>
        <taxon>Arthropoda</taxon>
        <taxon>Hexapoda</taxon>
        <taxon>Insecta</taxon>
        <taxon>Pterygota</taxon>
        <taxon>Neoptera</taxon>
        <taxon>Endopterygota</taxon>
        <taxon>Hymenoptera</taxon>
        <taxon>Apocrita</taxon>
        <taxon>Aculeata</taxon>
        <taxon>Apoidea</taxon>
        <taxon>Anthophila</taxon>
        <taxon>Apidae</taxon>
        <taxon>Tetragonisca</taxon>
    </lineage>
</organism>
<comment type="caution">
    <text evidence="2">The sequence shown here is derived from an EMBL/GenBank/DDBJ whole genome shotgun (WGS) entry which is preliminary data.</text>
</comment>
<reference evidence="2 3" key="1">
    <citation type="submission" date="2024-05" db="EMBL/GenBank/DDBJ databases">
        <title>The nuclear and mitochondrial genome assemblies of Tetragonisca angustula (Apidae: Meliponini), a tiny yet remarkable pollinator in the Neotropics.</title>
        <authorList>
            <person name="Ferrari R."/>
            <person name="Ricardo P.C."/>
            <person name="Dias F.C."/>
            <person name="Araujo N.S."/>
            <person name="Soares D.O."/>
            <person name="Zhou Q.-S."/>
            <person name="Zhu C.-D."/>
            <person name="Coutinho L."/>
            <person name="Airas M.C."/>
            <person name="Batista T.M."/>
        </authorList>
    </citation>
    <scope>NUCLEOTIDE SEQUENCE [LARGE SCALE GENOMIC DNA]</scope>
    <source>
        <strain evidence="2">ASF017062</strain>
        <tissue evidence="2">Abdomen</tissue>
    </source>
</reference>
<dbReference type="EMBL" id="JAWNGG020000078">
    <property type="protein sequence ID" value="KAK9303469.1"/>
    <property type="molecule type" value="Genomic_DNA"/>
</dbReference>
<name>A0AAW1A0S3_9HYME</name>
<sequence>MAPCPRDRCPVARFLTYACQDTEPLDTRGNPTYVTNVAGPGSVRVCMHAYTTMQKNMQRRTSGGKQASQACKLEKEVGPRDPGGSRGCCGITAPRICMLRTE</sequence>
<protein>
    <submittedName>
        <fullName evidence="2">Uncharacterized protein</fullName>
    </submittedName>
</protein>
<feature type="region of interest" description="Disordered" evidence="1">
    <location>
        <begin position="58"/>
        <end position="84"/>
    </location>
</feature>
<evidence type="ECO:0000256" key="1">
    <source>
        <dbReference type="SAM" id="MobiDB-lite"/>
    </source>
</evidence>
<dbReference type="Proteomes" id="UP001432146">
    <property type="component" value="Unassembled WGS sequence"/>
</dbReference>
<gene>
    <name evidence="2" type="ORF">QLX08_004871</name>
</gene>
<proteinExistence type="predicted"/>
<feature type="compositionally biased region" description="Polar residues" evidence="1">
    <location>
        <begin position="58"/>
        <end position="69"/>
    </location>
</feature>
<evidence type="ECO:0000313" key="3">
    <source>
        <dbReference type="Proteomes" id="UP001432146"/>
    </source>
</evidence>
<keyword evidence="3" id="KW-1185">Reference proteome</keyword>
<dbReference type="AlphaFoldDB" id="A0AAW1A0S3"/>
<evidence type="ECO:0000313" key="2">
    <source>
        <dbReference type="EMBL" id="KAK9303469.1"/>
    </source>
</evidence>